<evidence type="ECO:0000256" key="2">
    <source>
        <dbReference type="ARBA" id="ARBA00022505"/>
    </source>
</evidence>
<dbReference type="SMART" id="SM01008">
    <property type="entry name" value="Ald_Xan_dh_C"/>
    <property type="match status" value="1"/>
</dbReference>
<dbReference type="InterPro" id="IPR036856">
    <property type="entry name" value="Ald_Oxase/Xan_DH_a/b_sf"/>
</dbReference>
<sequence>MRKLIEPGMYPSAGSSPVGKAVTHDSAAMQVSGQAQYVDDIPTVPGTLHLVLGLAEQADAEIVSVDLTAVRQSPGVVDVITLNDVPGHKDIGPVFPGDPLFADGRTLYVGQALFAVAATSEAAARRALASARVEYRAGNPVLDPVQAWQQGLLVRPSHVMQRGDASAALEQAEVVVQGQLDIGGQEHFYLETQATLAIPQEDGSLHLYSSTQHPSEVQKLVAEVVGLPLNQVAVEVRRLGGGFGGKETQAAAPACMAALVAVRTGRPVKIRLNRRDDMRLTGKRHPFVGQFRLGADQSGRISALEMELIGNCGCSPDLSDAIVDRAMFHADNCYYLAHARVSGHRAFTHTASNTAYRGFGGPQGMLAIEAAVDDLARRLQLDPYIVRMNNLYDTDQRNRTHYGQELEQFPVAEMMAKLAEDCQYHQRYQAARAFNADVGNGPLRRGIALTPVKFGISFTAQHLNQAGALVHIYTDGSIQVNHGGIEMGQGLYIKMAQVAADAFDLPLECIRVTATRTDKVPNTSPTAASSGADMNGMAVHDACTTLLGRLRAFAASEFGVDASAISFESGQVIVGQQRFGFAEFVQKAYFARISLSATGYYRTPLIHYDRARAEGRPFFYFAHGVSCSEVEVDIETGEYRLCQVDILHDVGRSLNPAIDLGQIEGGFVQGLGWLTTEELVWDEQARLRTDMPATYKIPTIGDIPVAFTTRLLERADNPANTIHRSKAVGEPPFMLAISAWCALRDALADLAPGNAIPLSAPATPEAVWKAARTLQAMAVQAQGAAK</sequence>
<comment type="similarity">
    <text evidence="1">Belongs to the xanthine dehydrogenase family.</text>
</comment>
<dbReference type="Gene3D" id="3.30.365.10">
    <property type="entry name" value="Aldehyde oxidase/xanthine dehydrogenase, molybdopterin binding domain"/>
    <property type="match status" value="4"/>
</dbReference>
<dbReference type="PANTHER" id="PTHR11908">
    <property type="entry name" value="XANTHINE DEHYDROGENASE"/>
    <property type="match status" value="1"/>
</dbReference>
<dbReference type="InterPro" id="IPR014309">
    <property type="entry name" value="Xanthine_DH_Mopterin-bd_su"/>
</dbReference>
<comment type="caution">
    <text evidence="5">The sequence shown here is derived from an EMBL/GenBank/DDBJ whole genome shotgun (WGS) entry which is preliminary data.</text>
</comment>
<dbReference type="InterPro" id="IPR016208">
    <property type="entry name" value="Ald_Oxase/xanthine_DH-like"/>
</dbReference>
<dbReference type="PANTHER" id="PTHR11908:SF132">
    <property type="entry name" value="ALDEHYDE OXIDASE 1-RELATED"/>
    <property type="match status" value="1"/>
</dbReference>
<dbReference type="Pfam" id="PF20256">
    <property type="entry name" value="MoCoBD_2"/>
    <property type="match status" value="1"/>
</dbReference>
<evidence type="ECO:0000259" key="4">
    <source>
        <dbReference type="SMART" id="SM01008"/>
    </source>
</evidence>
<gene>
    <name evidence="5" type="ORF">WH50_23360</name>
</gene>
<dbReference type="Proteomes" id="UP000248090">
    <property type="component" value="Unassembled WGS sequence"/>
</dbReference>
<dbReference type="EMBL" id="LAPT01000135">
    <property type="protein sequence ID" value="PXF28972.1"/>
    <property type="molecule type" value="Genomic_DNA"/>
</dbReference>
<feature type="domain" description="Aldehyde oxidase/xanthine dehydrogenase a/b hammerhead" evidence="4">
    <location>
        <begin position="32"/>
        <end position="139"/>
    </location>
</feature>
<keyword evidence="2" id="KW-0500">Molybdenum</keyword>
<dbReference type="RefSeq" id="WP_110189653.1">
    <property type="nucleotide sequence ID" value="NZ_CP177354.1"/>
</dbReference>
<dbReference type="InterPro" id="IPR008274">
    <property type="entry name" value="AldOxase/xan_DH_MoCoBD1"/>
</dbReference>
<dbReference type="InterPro" id="IPR046867">
    <property type="entry name" value="AldOxase/xan_DH_MoCoBD2"/>
</dbReference>
<protein>
    <recommendedName>
        <fullName evidence="4">Aldehyde oxidase/xanthine dehydrogenase a/b hammerhead domain-containing protein</fullName>
    </recommendedName>
</protein>
<evidence type="ECO:0000256" key="3">
    <source>
        <dbReference type="ARBA" id="ARBA00023002"/>
    </source>
</evidence>
<organism evidence="5 6">
    <name type="scientific">Pokkaliibacter plantistimulans</name>
    <dbReference type="NCBI Taxonomy" id="1635171"/>
    <lineage>
        <taxon>Bacteria</taxon>
        <taxon>Pseudomonadati</taxon>
        <taxon>Pseudomonadota</taxon>
        <taxon>Gammaproteobacteria</taxon>
        <taxon>Oceanospirillales</taxon>
        <taxon>Balneatrichaceae</taxon>
        <taxon>Pokkaliibacter</taxon>
    </lineage>
</organism>
<accession>A0ABX5LQN8</accession>
<reference evidence="5 6" key="1">
    <citation type="submission" date="2015-03" db="EMBL/GenBank/DDBJ databases">
        <authorList>
            <person name="Krishnan R."/>
            <person name="Midha S."/>
            <person name="Patil P.B."/>
            <person name="Rameshkumar N."/>
        </authorList>
    </citation>
    <scope>NUCLEOTIDE SEQUENCE [LARGE SCALE GENOMIC DNA]</scope>
    <source>
        <strain evidence="5 6">L1E11</strain>
    </source>
</reference>
<dbReference type="Gene3D" id="3.90.1170.50">
    <property type="entry name" value="Aldehyde oxidase/xanthine dehydrogenase, a/b hammerhead"/>
    <property type="match status" value="1"/>
</dbReference>
<dbReference type="NCBIfam" id="TIGR02965">
    <property type="entry name" value="xanthine_xdhB"/>
    <property type="match status" value="1"/>
</dbReference>
<dbReference type="Pfam" id="PF02738">
    <property type="entry name" value="MoCoBD_1"/>
    <property type="match status" value="1"/>
</dbReference>
<dbReference type="InterPro" id="IPR000674">
    <property type="entry name" value="Ald_Oxase/Xan_DH_a/b"/>
</dbReference>
<evidence type="ECO:0000313" key="6">
    <source>
        <dbReference type="Proteomes" id="UP000248090"/>
    </source>
</evidence>
<evidence type="ECO:0000313" key="5">
    <source>
        <dbReference type="EMBL" id="PXF28972.1"/>
    </source>
</evidence>
<dbReference type="SUPFAM" id="SSF54665">
    <property type="entry name" value="CO dehydrogenase molybdoprotein N-domain-like"/>
    <property type="match status" value="1"/>
</dbReference>
<dbReference type="Pfam" id="PF01315">
    <property type="entry name" value="Ald_Xan_dh_C"/>
    <property type="match status" value="1"/>
</dbReference>
<dbReference type="SUPFAM" id="SSF56003">
    <property type="entry name" value="Molybdenum cofactor-binding domain"/>
    <property type="match status" value="1"/>
</dbReference>
<evidence type="ECO:0000256" key="1">
    <source>
        <dbReference type="ARBA" id="ARBA00006849"/>
    </source>
</evidence>
<keyword evidence="3" id="KW-0560">Oxidoreductase</keyword>
<proteinExistence type="inferred from homology"/>
<dbReference type="InterPro" id="IPR037165">
    <property type="entry name" value="AldOxase/xan_DH_Mopterin-bd_sf"/>
</dbReference>
<keyword evidence="6" id="KW-1185">Reference proteome</keyword>
<name>A0ABX5LQN8_9GAMM</name>